<proteinExistence type="predicted"/>
<evidence type="ECO:0000313" key="2">
    <source>
        <dbReference type="Proteomes" id="UP000474777"/>
    </source>
</evidence>
<dbReference type="RefSeq" id="WP_163916261.1">
    <property type="nucleotide sequence ID" value="NZ_JAAGWD010000008.1"/>
</dbReference>
<dbReference type="Gene3D" id="2.60.40.10">
    <property type="entry name" value="Immunoglobulins"/>
    <property type="match status" value="1"/>
</dbReference>
<comment type="caution">
    <text evidence="1">The sequence shown here is derived from an EMBL/GenBank/DDBJ whole genome shotgun (WGS) entry which is preliminary data.</text>
</comment>
<evidence type="ECO:0000313" key="1">
    <source>
        <dbReference type="EMBL" id="NEM99253.1"/>
    </source>
</evidence>
<reference evidence="1 2" key="1">
    <citation type="submission" date="2020-02" db="EMBL/GenBank/DDBJ databases">
        <authorList>
            <person name="Kim M.K."/>
        </authorList>
    </citation>
    <scope>NUCLEOTIDE SEQUENCE [LARGE SCALE GENOMIC DNA]</scope>
    <source>
        <strain evidence="1 2">BT327</strain>
    </source>
</reference>
<dbReference type="InterPro" id="IPR013783">
    <property type="entry name" value="Ig-like_fold"/>
</dbReference>
<name>A0A6B3LTV3_9BACT</name>
<gene>
    <name evidence="1" type="ORF">GXP69_16250</name>
</gene>
<dbReference type="AlphaFoldDB" id="A0A6B3LTV3"/>
<evidence type="ECO:0008006" key="3">
    <source>
        <dbReference type="Google" id="ProtNLM"/>
    </source>
</evidence>
<keyword evidence="2" id="KW-1185">Reference proteome</keyword>
<dbReference type="Proteomes" id="UP000474777">
    <property type="component" value="Unassembled WGS sequence"/>
</dbReference>
<dbReference type="Pfam" id="PF17957">
    <property type="entry name" value="Big_7"/>
    <property type="match status" value="1"/>
</dbReference>
<protein>
    <recommendedName>
        <fullName evidence="3">DUF4625 domain-containing protein</fullName>
    </recommendedName>
</protein>
<organism evidence="1 2">
    <name type="scientific">Pontibacter burrus</name>
    <dbReference type="NCBI Taxonomy" id="2704466"/>
    <lineage>
        <taxon>Bacteria</taxon>
        <taxon>Pseudomonadati</taxon>
        <taxon>Bacteroidota</taxon>
        <taxon>Cytophagia</taxon>
        <taxon>Cytophagales</taxon>
        <taxon>Hymenobacteraceae</taxon>
        <taxon>Pontibacter</taxon>
    </lineage>
</organism>
<dbReference type="EMBL" id="JAAGWD010000008">
    <property type="protein sequence ID" value="NEM99253.1"/>
    <property type="molecule type" value="Genomic_DNA"/>
</dbReference>
<dbReference type="PROSITE" id="PS51257">
    <property type="entry name" value="PROKAR_LIPOPROTEIN"/>
    <property type="match status" value="1"/>
</dbReference>
<accession>A0A6B3LTV3</accession>
<sequence>MKLKTTLAAFLAALTLTSCEDIFEDGSMQPDGSKPSLTIINPTANQAVQQAKGLRIYLSAFDKDEVKNMEFTVRGSETDLLSFNKVMNKTAFEFDTTVAVSDIRPGSYQLIVRATDGRTNVAQQIVSFTVK</sequence>